<accession>A0ABQ1C5A9</accession>
<feature type="transmembrane region" description="Helical" evidence="1">
    <location>
        <begin position="161"/>
        <end position="180"/>
    </location>
</feature>
<feature type="transmembrane region" description="Helical" evidence="1">
    <location>
        <begin position="100"/>
        <end position="120"/>
    </location>
</feature>
<dbReference type="EMBL" id="BLKX01000001">
    <property type="protein sequence ID" value="GFG79617.1"/>
    <property type="molecule type" value="Genomic_DNA"/>
</dbReference>
<evidence type="ECO:0000256" key="1">
    <source>
        <dbReference type="SAM" id="Phobius"/>
    </source>
</evidence>
<reference evidence="2 3" key="1">
    <citation type="journal article" date="2019" name="Emerg. Microbes Infect.">
        <title>Comprehensive subspecies identification of 175 nontuberculous mycobacteria species based on 7547 genomic profiles.</title>
        <authorList>
            <person name="Matsumoto Y."/>
            <person name="Kinjo T."/>
            <person name="Motooka D."/>
            <person name="Nabeya D."/>
            <person name="Jung N."/>
            <person name="Uechi K."/>
            <person name="Horii T."/>
            <person name="Iida T."/>
            <person name="Fujita J."/>
            <person name="Nakamura S."/>
        </authorList>
    </citation>
    <scope>NUCLEOTIDE SEQUENCE [LARGE SCALE GENOMIC DNA]</scope>
    <source>
        <strain evidence="2 3">JCM 18565</strain>
    </source>
</reference>
<evidence type="ECO:0000313" key="2">
    <source>
        <dbReference type="EMBL" id="GFG79617.1"/>
    </source>
</evidence>
<keyword evidence="3" id="KW-1185">Reference proteome</keyword>
<comment type="caution">
    <text evidence="2">The sequence shown here is derived from an EMBL/GenBank/DDBJ whole genome shotgun (WGS) entry which is preliminary data.</text>
</comment>
<keyword evidence="1" id="KW-1133">Transmembrane helix</keyword>
<protein>
    <recommendedName>
        <fullName evidence="4">YrhK domain-containing protein</fullName>
    </recommendedName>
</protein>
<sequence length="191" mass="19943">MFAIATAPGFAMVGGAGATNLLCYVGSWFFTSAALLQLVLSRPSMDRSWATPSIRAEWLSAATQFGGTLCFNVSTGAALWAHRLPSRRHFVWGPDAAGSVAFLVSGVLGVGAVSLVVGIFQLKSRDWLAAWINMIGSIAFGVSAAGAFITKKGITEDAWLANIGTFVGALCFLIAALLVLPKHVSPRTAPA</sequence>
<evidence type="ECO:0000313" key="3">
    <source>
        <dbReference type="Proteomes" id="UP000465240"/>
    </source>
</evidence>
<feature type="transmembrane region" description="Helical" evidence="1">
    <location>
        <begin position="18"/>
        <end position="40"/>
    </location>
</feature>
<organism evidence="2 3">
    <name type="scientific">Mycobacterium paragordonae</name>
    <dbReference type="NCBI Taxonomy" id="1389713"/>
    <lineage>
        <taxon>Bacteria</taxon>
        <taxon>Bacillati</taxon>
        <taxon>Actinomycetota</taxon>
        <taxon>Actinomycetes</taxon>
        <taxon>Mycobacteriales</taxon>
        <taxon>Mycobacteriaceae</taxon>
        <taxon>Mycobacterium</taxon>
    </lineage>
</organism>
<name>A0ABQ1C5A9_9MYCO</name>
<keyword evidence="1" id="KW-0472">Membrane</keyword>
<proteinExistence type="predicted"/>
<dbReference type="Proteomes" id="UP000465240">
    <property type="component" value="Unassembled WGS sequence"/>
</dbReference>
<evidence type="ECO:0008006" key="4">
    <source>
        <dbReference type="Google" id="ProtNLM"/>
    </source>
</evidence>
<gene>
    <name evidence="2" type="ORF">MPRG_28930</name>
</gene>
<keyword evidence="1" id="KW-0812">Transmembrane</keyword>
<feature type="transmembrane region" description="Helical" evidence="1">
    <location>
        <begin position="127"/>
        <end position="149"/>
    </location>
</feature>